<dbReference type="InterPro" id="IPR044087">
    <property type="entry name" value="NahD-like"/>
</dbReference>
<dbReference type="EMBL" id="CP053923">
    <property type="protein sequence ID" value="QNT69946.1"/>
    <property type="molecule type" value="Genomic_DNA"/>
</dbReference>
<evidence type="ECO:0000256" key="1">
    <source>
        <dbReference type="PIRNR" id="PIRNR006386"/>
    </source>
</evidence>
<accession>A0A7H1N2L0</accession>
<evidence type="ECO:0000313" key="4">
    <source>
        <dbReference type="EMBL" id="QNT69946.1"/>
    </source>
</evidence>
<comment type="similarity">
    <text evidence="1">Belongs to the GST superfamily. NadH family.</text>
</comment>
<dbReference type="InterPro" id="IPR036249">
    <property type="entry name" value="Thioredoxin-like_sf"/>
</dbReference>
<dbReference type="GO" id="GO:0018845">
    <property type="term" value="F:2-hydroxychromene-2-carboxylate isomerase activity"/>
    <property type="evidence" value="ECO:0007669"/>
    <property type="project" value="UniProtKB-UniRule"/>
</dbReference>
<dbReference type="EC" id="5.99.1.4" evidence="1"/>
<dbReference type="GO" id="GO:0004602">
    <property type="term" value="F:glutathione peroxidase activity"/>
    <property type="evidence" value="ECO:0007669"/>
    <property type="project" value="TreeGrafter"/>
</dbReference>
<dbReference type="AlphaFoldDB" id="A0A7H1N2L0"/>
<protein>
    <recommendedName>
        <fullName evidence="1">2-hydroxychromene-2-carboxylate isomerase</fullName>
        <ecNumber evidence="1">5.99.1.4</ecNumber>
    </recommendedName>
</protein>
<dbReference type="Proteomes" id="UP000516369">
    <property type="component" value="Chromosome"/>
</dbReference>
<dbReference type="Pfam" id="PF01323">
    <property type="entry name" value="DSBA"/>
    <property type="match status" value="1"/>
</dbReference>
<dbReference type="InterPro" id="IPR014440">
    <property type="entry name" value="HCCAis_GSTk"/>
</dbReference>
<dbReference type="Gene3D" id="3.40.30.10">
    <property type="entry name" value="Glutaredoxin"/>
    <property type="match status" value="1"/>
</dbReference>
<dbReference type="PIRSF" id="PIRSF006386">
    <property type="entry name" value="HCCAis_GSTk"/>
    <property type="match status" value="1"/>
</dbReference>
<dbReference type="KEGG" id="dvn:HQ394_12180"/>
<keyword evidence="5" id="KW-1185">Reference proteome</keyword>
<keyword evidence="1 4" id="KW-0413">Isomerase</keyword>
<dbReference type="CDD" id="cd03022">
    <property type="entry name" value="DsbA_HCCA_Iso"/>
    <property type="match status" value="1"/>
</dbReference>
<sequence>MAVEFWFEFASTYSYPAAMRIEALAAAQQVPIIWRPFLLGPIFAAQGWGDSPFNIYPAKGRYMWRDMERLCAKYALPLCRPSTFPRSGLLAARIALLAAEEAWLPDFVRGVYQANFVRDQNVTDPAVVAAILDAMGLPSAELLRASATAEVKARLQQQTAAAVARGIFGAPTFVAGEEMFWGNDRLEDALAWPGAAA</sequence>
<organism evidence="4 5">
    <name type="scientific">Defluviicoccus vanus</name>
    <dbReference type="NCBI Taxonomy" id="111831"/>
    <lineage>
        <taxon>Bacteria</taxon>
        <taxon>Pseudomonadati</taxon>
        <taxon>Pseudomonadota</taxon>
        <taxon>Alphaproteobacteria</taxon>
        <taxon>Rhodospirillales</taxon>
        <taxon>Rhodospirillaceae</taxon>
        <taxon>Defluviicoccus</taxon>
    </lineage>
</organism>
<feature type="domain" description="DSBA-like thioredoxin" evidence="3">
    <location>
        <begin position="3"/>
        <end position="188"/>
    </location>
</feature>
<evidence type="ECO:0000256" key="2">
    <source>
        <dbReference type="PIRSR" id="PIRSR006386-1"/>
    </source>
</evidence>
<gene>
    <name evidence="4" type="ORF">HQ394_12180</name>
</gene>
<evidence type="ECO:0000313" key="5">
    <source>
        <dbReference type="Proteomes" id="UP000516369"/>
    </source>
</evidence>
<reference evidence="4 5" key="1">
    <citation type="submission" date="2020-05" db="EMBL/GenBank/DDBJ databases">
        <title>Complete closed genome sequence of Defluviicoccus vanus.</title>
        <authorList>
            <person name="Bessarab I."/>
            <person name="Arumugam K."/>
            <person name="Maszenan A.M."/>
            <person name="Seviour R.J."/>
            <person name="Williams R.B."/>
        </authorList>
    </citation>
    <scope>NUCLEOTIDE SEQUENCE [LARGE SCALE GENOMIC DNA]</scope>
    <source>
        <strain evidence="4 5">Ben 114</strain>
    </source>
</reference>
<name>A0A7H1N2L0_9PROT</name>
<dbReference type="GO" id="GO:0004364">
    <property type="term" value="F:glutathione transferase activity"/>
    <property type="evidence" value="ECO:0007669"/>
    <property type="project" value="TreeGrafter"/>
</dbReference>
<dbReference type="InterPro" id="IPR001853">
    <property type="entry name" value="DSBA-like_thioredoxin_dom"/>
</dbReference>
<feature type="active site" description="Nucleophile" evidence="2">
    <location>
        <position position="11"/>
    </location>
</feature>
<dbReference type="PANTHER" id="PTHR42943">
    <property type="entry name" value="GLUTATHIONE S-TRANSFERASE KAPPA"/>
    <property type="match status" value="1"/>
</dbReference>
<dbReference type="RefSeq" id="WP_190260457.1">
    <property type="nucleotide sequence ID" value="NZ_CP053923.1"/>
</dbReference>
<proteinExistence type="inferred from homology"/>
<dbReference type="GO" id="GO:0006749">
    <property type="term" value="P:glutathione metabolic process"/>
    <property type="evidence" value="ECO:0007669"/>
    <property type="project" value="TreeGrafter"/>
</dbReference>
<evidence type="ECO:0000259" key="3">
    <source>
        <dbReference type="Pfam" id="PF01323"/>
    </source>
</evidence>
<dbReference type="SUPFAM" id="SSF52833">
    <property type="entry name" value="Thioredoxin-like"/>
    <property type="match status" value="1"/>
</dbReference>
<dbReference type="GO" id="GO:1901170">
    <property type="term" value="P:naphthalene catabolic process"/>
    <property type="evidence" value="ECO:0007669"/>
    <property type="project" value="InterPro"/>
</dbReference>
<comment type="catalytic activity">
    <reaction evidence="1">
        <text>2-hydroxychromene-2-carboxylate = (3E)-4-(2-hydroxyphenyl)-2-oxobut-3-enoate</text>
        <dbReference type="Rhea" id="RHEA:27401"/>
        <dbReference type="ChEBI" id="CHEBI:59350"/>
        <dbReference type="ChEBI" id="CHEBI:59353"/>
        <dbReference type="EC" id="5.99.1.4"/>
    </reaction>
</comment>
<dbReference type="PANTHER" id="PTHR42943:SF2">
    <property type="entry name" value="GLUTATHIONE S-TRANSFERASE KAPPA 1"/>
    <property type="match status" value="1"/>
</dbReference>
<dbReference type="InterPro" id="IPR051924">
    <property type="entry name" value="GST_Kappa/NadH"/>
</dbReference>